<dbReference type="PROSITE" id="PS50983">
    <property type="entry name" value="FE_B12_PBP"/>
    <property type="match status" value="1"/>
</dbReference>
<keyword evidence="2" id="KW-0813">Transport</keyword>
<dbReference type="SUPFAM" id="SSF53807">
    <property type="entry name" value="Helical backbone' metal receptor"/>
    <property type="match status" value="1"/>
</dbReference>
<reference evidence="6 7" key="1">
    <citation type="journal article" date="2014" name="PLoS Genet.">
        <title>Phylogenetically driven sequencing of extremely halophilic archaea reveals strategies for static and dynamic osmo-response.</title>
        <authorList>
            <person name="Becker E.A."/>
            <person name="Seitzer P.M."/>
            <person name="Tritt A."/>
            <person name="Larsen D."/>
            <person name="Krusor M."/>
            <person name="Yao A.I."/>
            <person name="Wu D."/>
            <person name="Madern D."/>
            <person name="Eisen J.A."/>
            <person name="Darling A.E."/>
            <person name="Facciotti M.T."/>
        </authorList>
    </citation>
    <scope>NUCLEOTIDE SEQUENCE [LARGE SCALE GENOMIC DNA]</scope>
    <source>
        <strain evidence="6 7">DSM 5350</strain>
    </source>
</reference>
<dbReference type="OrthoDB" id="304381at2157"/>
<dbReference type="Proteomes" id="UP000011669">
    <property type="component" value="Unassembled WGS sequence"/>
</dbReference>
<protein>
    <recommendedName>
        <fullName evidence="5">Fe/B12 periplasmic-binding domain-containing protein</fullName>
    </recommendedName>
</protein>
<dbReference type="InterPro" id="IPR051313">
    <property type="entry name" value="Bact_iron-sidero_bind"/>
</dbReference>
<accession>M0MG64</accession>
<evidence type="ECO:0000256" key="1">
    <source>
        <dbReference type="ARBA" id="ARBA00004196"/>
    </source>
</evidence>
<gene>
    <name evidence="6" type="ORF">C449_15587</name>
</gene>
<feature type="domain" description="Fe/B12 periplasmic-binding" evidence="5">
    <location>
        <begin position="98"/>
        <end position="400"/>
    </location>
</feature>
<dbReference type="InParanoid" id="M0MG64"/>
<feature type="compositionally biased region" description="Gly residues" evidence="4">
    <location>
        <begin position="35"/>
        <end position="44"/>
    </location>
</feature>
<comment type="subcellular location">
    <subcellularLocation>
        <location evidence="1">Cell envelope</location>
    </subcellularLocation>
</comment>
<dbReference type="PANTHER" id="PTHR30532">
    <property type="entry name" value="IRON III DICITRATE-BINDING PERIPLASMIC PROTEIN"/>
    <property type="match status" value="1"/>
</dbReference>
<evidence type="ECO:0000256" key="3">
    <source>
        <dbReference type="ARBA" id="ARBA00022729"/>
    </source>
</evidence>
<dbReference type="AlphaFoldDB" id="M0MG64"/>
<sequence>MEDESAVREGQTRRDCVKYGGAVIAGGLLAGCTGGSGSGTGANGSTGSDSSNTTTSGGETAGSSDSESENATSGGGESSYSVTMAPMGDVAFESVPERWACYKEGYGEMGIALGMGDGLAGIDRPSEGLAVLKELYYDELPGFSLDTDSMANIRANGESIDKEIFYEVDADLHLMDPNLPAIYFDWKEGDVEEIGENVAPFFGNFIRRKRDESWGEPYEFYTLYEAFEKVAKVFKREERYEAFAALHEEFRKKVRSRLPPERERPKIGLLNGGSDPSKGKFYAIDPTAKGYEMKHYRDVGVRNAFAGVDTGENGMIDYETLLEVDPKQIFIHWGVLNSDEEFRNQYFEPMKQDSVGQQLTAVQNDRVFKGGTGEQGPITNLFQTELLAQQQYSEAFPTDEKLFDRQRVADIVKGNQ</sequence>
<dbReference type="Gene3D" id="3.40.50.1980">
    <property type="entry name" value="Nitrogenase molybdenum iron protein domain"/>
    <property type="match status" value="2"/>
</dbReference>
<evidence type="ECO:0000313" key="6">
    <source>
        <dbReference type="EMBL" id="EMA43410.1"/>
    </source>
</evidence>
<dbReference type="PANTHER" id="PTHR30532:SF1">
    <property type="entry name" value="IRON(3+)-HYDROXAMATE-BINDING PROTEIN FHUD"/>
    <property type="match status" value="1"/>
</dbReference>
<evidence type="ECO:0000256" key="4">
    <source>
        <dbReference type="SAM" id="MobiDB-lite"/>
    </source>
</evidence>
<comment type="caution">
    <text evidence="6">The sequence shown here is derived from an EMBL/GenBank/DDBJ whole genome shotgun (WGS) entry which is preliminary data.</text>
</comment>
<evidence type="ECO:0000259" key="5">
    <source>
        <dbReference type="PROSITE" id="PS50983"/>
    </source>
</evidence>
<keyword evidence="3" id="KW-0732">Signal</keyword>
<dbReference type="PATRIC" id="fig|1227455.4.peg.3173"/>
<dbReference type="InterPro" id="IPR002491">
    <property type="entry name" value="ABC_transptr_periplasmic_BD"/>
</dbReference>
<dbReference type="Pfam" id="PF01497">
    <property type="entry name" value="Peripla_BP_2"/>
    <property type="match status" value="1"/>
</dbReference>
<keyword evidence="7" id="KW-1185">Reference proteome</keyword>
<organism evidence="6 7">
    <name type="scientific">Halococcus saccharolyticus DSM 5350</name>
    <dbReference type="NCBI Taxonomy" id="1227455"/>
    <lineage>
        <taxon>Archaea</taxon>
        <taxon>Methanobacteriati</taxon>
        <taxon>Methanobacteriota</taxon>
        <taxon>Stenosarchaea group</taxon>
        <taxon>Halobacteria</taxon>
        <taxon>Halobacteriales</taxon>
        <taxon>Halococcaceae</taxon>
        <taxon>Halococcus</taxon>
    </lineage>
</organism>
<proteinExistence type="predicted"/>
<dbReference type="EMBL" id="AOMD01000030">
    <property type="protein sequence ID" value="EMA43410.1"/>
    <property type="molecule type" value="Genomic_DNA"/>
</dbReference>
<dbReference type="STRING" id="1227455.C449_15587"/>
<feature type="region of interest" description="Disordered" evidence="4">
    <location>
        <begin position="35"/>
        <end position="80"/>
    </location>
</feature>
<evidence type="ECO:0000256" key="2">
    <source>
        <dbReference type="ARBA" id="ARBA00022448"/>
    </source>
</evidence>
<evidence type="ECO:0000313" key="7">
    <source>
        <dbReference type="Proteomes" id="UP000011669"/>
    </source>
</evidence>
<name>M0MG64_9EURY</name>
<dbReference type="RefSeq" id="WP_006078971.1">
    <property type="nucleotide sequence ID" value="NZ_AOMD01000030.1"/>
</dbReference>
<feature type="compositionally biased region" description="Low complexity" evidence="4">
    <location>
        <begin position="45"/>
        <end position="65"/>
    </location>
</feature>